<proteinExistence type="inferred from homology"/>
<dbReference type="VEuPathDB" id="FungiDB:GWK60_C02321"/>
<dbReference type="OrthoDB" id="2103793at2759"/>
<protein>
    <recommendedName>
        <fullName evidence="6">Mitochondrial distribution and morphology protein 10</fullName>
    </recommendedName>
    <alternativeName>
        <fullName evidence="6">Mitochondrial inheritance component MDM10</fullName>
    </alternativeName>
</protein>
<organism evidence="7 8">
    <name type="scientific">Candida glabrata</name>
    <name type="common">Yeast</name>
    <name type="synonym">Torulopsis glabrata</name>
    <dbReference type="NCBI Taxonomy" id="5478"/>
    <lineage>
        <taxon>Eukaryota</taxon>
        <taxon>Fungi</taxon>
        <taxon>Dikarya</taxon>
        <taxon>Ascomycota</taxon>
        <taxon>Saccharomycotina</taxon>
        <taxon>Saccharomycetes</taxon>
        <taxon>Saccharomycetales</taxon>
        <taxon>Saccharomycetaceae</taxon>
        <taxon>Nakaseomyces</taxon>
    </lineage>
</organism>
<comment type="caution">
    <text evidence="7">The sequence shown here is derived from an EMBL/GenBank/DDBJ whole genome shotgun (WGS) entry which is preliminary data.</text>
</comment>
<evidence type="ECO:0000313" key="7">
    <source>
        <dbReference type="EMBL" id="KTA99501.1"/>
    </source>
</evidence>
<dbReference type="Proteomes" id="UP000054886">
    <property type="component" value="Unassembled WGS sequence"/>
</dbReference>
<dbReference type="EMBL" id="LLZZ01000144">
    <property type="protein sequence ID" value="KTA99501.1"/>
    <property type="molecule type" value="Genomic_DNA"/>
</dbReference>
<reference evidence="7 8" key="1">
    <citation type="submission" date="2015-10" db="EMBL/GenBank/DDBJ databases">
        <title>Draft genomes sequences of Candida glabrata isolates 1A, 1B, 2A, 2B, 3A and 3B.</title>
        <authorList>
            <person name="Haavelsrud O.E."/>
            <person name="Gaustad P."/>
        </authorList>
    </citation>
    <scope>NUCLEOTIDE SEQUENCE [LARGE SCALE GENOMIC DNA]</scope>
    <source>
        <strain evidence="7">910700640</strain>
    </source>
</reference>
<dbReference type="AlphaFoldDB" id="A0A0W0E0K7"/>
<sequence>MLDYMDYVQQCFDAAGRWKRQNSYGEVTQTPRNLIDFKIPDAVNLQVSNRSTKYSYNSLQLSTRQSINGSLTYLYTNLDAVEGLVKNTEELPLHDIVQTYELPAVTHHRKEKTNFHKCSLYYGKIFYPSSDVEAMMIKRFSPMNQVIVKCLSSLKENVNIFTAYFQRNSEKNFQELIVSSNDLLCGYRISHHFLRTPSKLNSSLYNNSSLFFGAEFWLGMISLNPGCSTSLKYCTHSANTGRPLTLTLSWNPLFGHISTTYSAMTSSSSTFCAKYDFNIYSIESNLSFGIELWRKTGALFKSEDSVEANRKEYEQNFYISHDHNLLPSKYGYDHEYNISDGKLSKEHKRNKIIKDLNHAFSTSLQKIDKEKTRIENFGNIIRNSHFTSVFKASTSLRERNLKFLWEGEYKNFLLSAGTELRVLKAEESELRRTSGQSSNSLLNEFSLQPLKFGVQIQFSS</sequence>
<dbReference type="GO" id="GO:0051654">
    <property type="term" value="P:establishment of mitochondrion localization"/>
    <property type="evidence" value="ECO:0007669"/>
    <property type="project" value="EnsemblFungi"/>
</dbReference>
<dbReference type="HAMAP" id="MF_03102">
    <property type="entry name" value="Mdm10"/>
    <property type="match status" value="1"/>
</dbReference>
<accession>A0A0W0E0K7</accession>
<dbReference type="VEuPathDB" id="FungiDB:GVI51_C02497"/>
<dbReference type="GO" id="GO:0032865">
    <property type="term" value="C:ERMES complex"/>
    <property type="evidence" value="ECO:0007669"/>
    <property type="project" value="UniProtKB-UniRule"/>
</dbReference>
<evidence type="ECO:0000313" key="8">
    <source>
        <dbReference type="Proteomes" id="UP000054886"/>
    </source>
</evidence>
<dbReference type="Pfam" id="PF12519">
    <property type="entry name" value="MDM10"/>
    <property type="match status" value="1"/>
</dbReference>
<dbReference type="VEuPathDB" id="FungiDB:CAGL0C02695g"/>
<evidence type="ECO:0000256" key="4">
    <source>
        <dbReference type="ARBA" id="ARBA00023128"/>
    </source>
</evidence>
<comment type="function">
    <text evidence="6">Component of the ERMES/MDM complex, which serves as a molecular tether to connect the endoplasmic reticulum and mitochondria. Components of this complex are involved in the control of mitochondrial shape and protein biogenesis and may function in phospholipid exchange. MDM10 is involved in the late assembly steps of the general translocase of the mitochondrial outer membrane (TOM complex). Functions in the TOM40-specific route of the assembly of outer membrane beta-barrel proteins, including the association of TOM40 with the receptor TOM22 and small TOM proteins. Can associate with the SAM(core) complex as well as the MDM12-MMM1 complex, both involved in late steps of the major beta-barrel assembly pathway, that is responsible for biogenesis of all outer membrane beta-barrel proteins. May act as a switch that shuttles between both complexes and channels precursor proteins into the TOM40-specific pathway. Plays a role in mitochondrial morphology and in the inheritance of mitochondria.</text>
</comment>
<evidence type="ECO:0000256" key="5">
    <source>
        <dbReference type="ARBA" id="ARBA00023136"/>
    </source>
</evidence>
<dbReference type="GO" id="GO:0007031">
    <property type="term" value="P:peroxisome organization"/>
    <property type="evidence" value="ECO:0007669"/>
    <property type="project" value="EnsemblFungi"/>
</dbReference>
<comment type="similarity">
    <text evidence="6">Belongs to the MDM10 family.</text>
</comment>
<dbReference type="GO" id="GO:1990456">
    <property type="term" value="P:mitochondrion-endoplasmic reticulum membrane tethering"/>
    <property type="evidence" value="ECO:0007669"/>
    <property type="project" value="UniProtKB-UniRule"/>
</dbReference>
<dbReference type="PANTHER" id="PTHR28035:SF1">
    <property type="entry name" value="MITOCHONDRIAL DISTRIBUTION AND MORPHOLOGY PROTEIN 10"/>
    <property type="match status" value="1"/>
</dbReference>
<dbReference type="GO" id="GO:0015914">
    <property type="term" value="P:phospholipid transport"/>
    <property type="evidence" value="ECO:0007669"/>
    <property type="project" value="EnsemblFungi"/>
</dbReference>
<comment type="domain">
    <text evidence="6">Lacks alpha-helical transmembrane segments, suggesting that it resides in the membrane via beta-sheet conformations similar to those predicted for other outer membrane proteins and porin.</text>
</comment>
<keyword evidence="5 6" id="KW-0472">Membrane</keyword>
<keyword evidence="4 6" id="KW-0496">Mitochondrion</keyword>
<comment type="subcellular location">
    <subcellularLocation>
        <location evidence="6">Mitochondrion outer membrane</location>
        <topology evidence="6">Multi-pass membrane protein</topology>
    </subcellularLocation>
    <text evidence="6">The ERMES/MDM complex localizes to a few discrete foci (around 10 per single cell), that represent mitochondria-endoplasmic reticulum junctions. These foci are often found next to mtDNA nucleoids.</text>
</comment>
<dbReference type="InterPro" id="IPR027539">
    <property type="entry name" value="Mdm10"/>
</dbReference>
<dbReference type="GO" id="GO:0001401">
    <property type="term" value="C:SAM complex"/>
    <property type="evidence" value="ECO:0007669"/>
    <property type="project" value="EnsemblFungi"/>
</dbReference>
<dbReference type="PANTHER" id="PTHR28035">
    <property type="entry name" value="MITOCHONDRIAL DISTRIBUTION AND MORPHOLOGY PROTEIN 10"/>
    <property type="match status" value="1"/>
</dbReference>
<dbReference type="VEuPathDB" id="FungiDB:B1J91_C02695g"/>
<evidence type="ECO:0000256" key="3">
    <source>
        <dbReference type="ARBA" id="ARBA00022787"/>
    </source>
</evidence>
<dbReference type="VEuPathDB" id="FungiDB:GW608_C02563"/>
<dbReference type="GO" id="GO:0045040">
    <property type="term" value="P:protein insertion into mitochondrial outer membrane"/>
    <property type="evidence" value="ECO:0007669"/>
    <property type="project" value="UniProtKB-UniRule"/>
</dbReference>
<dbReference type="GO" id="GO:0070096">
    <property type="term" value="P:mitochondrial outer membrane translocase complex assembly"/>
    <property type="evidence" value="ECO:0007669"/>
    <property type="project" value="UniProtKB-UniRule"/>
</dbReference>
<evidence type="ECO:0000256" key="2">
    <source>
        <dbReference type="ARBA" id="ARBA00022692"/>
    </source>
</evidence>
<evidence type="ECO:0000256" key="1">
    <source>
        <dbReference type="ARBA" id="ARBA00022452"/>
    </source>
</evidence>
<name>A0A0W0E0K7_CANGB</name>
<keyword evidence="2 6" id="KW-0812">Transmembrane</keyword>
<keyword evidence="1 6" id="KW-1134">Transmembrane beta strand</keyword>
<keyword evidence="3 6" id="KW-1000">Mitochondrion outer membrane</keyword>
<gene>
    <name evidence="6" type="primary">MDM10</name>
    <name evidence="7" type="ORF">AO440_000509</name>
</gene>
<evidence type="ECO:0000256" key="6">
    <source>
        <dbReference type="HAMAP-Rule" id="MF_03102"/>
    </source>
</evidence>
<comment type="subunit">
    <text evidence="6">Component of the ER-mitochondria encounter structure (ERMES) or MDM complex, composed of MMM1, MDM10, MDM12 and MDM34. Associates with the mitochondrial outer membrane sorting assembly machinery SAM(core) complex.</text>
</comment>